<feature type="signal peptide" evidence="1">
    <location>
        <begin position="1"/>
        <end position="23"/>
    </location>
</feature>
<dbReference type="AlphaFoldDB" id="A0A4R6VMW6"/>
<dbReference type="InterPro" id="IPR029045">
    <property type="entry name" value="ClpP/crotonase-like_dom_sf"/>
</dbReference>
<organism evidence="2 3">
    <name type="scientific">Maritalea mobilis</name>
    <dbReference type="NCBI Taxonomy" id="483324"/>
    <lineage>
        <taxon>Bacteria</taxon>
        <taxon>Pseudomonadati</taxon>
        <taxon>Pseudomonadota</taxon>
        <taxon>Alphaproteobacteria</taxon>
        <taxon>Hyphomicrobiales</taxon>
        <taxon>Devosiaceae</taxon>
        <taxon>Maritalea</taxon>
    </lineage>
</organism>
<gene>
    <name evidence="2" type="ORF">ATL17_2446</name>
</gene>
<dbReference type="Gene3D" id="3.90.226.10">
    <property type="entry name" value="2-enoyl-CoA Hydratase, Chain A, domain 1"/>
    <property type="match status" value="1"/>
</dbReference>
<dbReference type="SUPFAM" id="SSF52096">
    <property type="entry name" value="ClpP/crotonase"/>
    <property type="match status" value="1"/>
</dbReference>
<dbReference type="OrthoDB" id="5936191at2"/>
<protein>
    <recommendedName>
        <fullName evidence="4">ClpP protease-like protein</fullName>
    </recommendedName>
</protein>
<keyword evidence="1" id="KW-0732">Signal</keyword>
<reference evidence="2 3" key="1">
    <citation type="submission" date="2019-03" db="EMBL/GenBank/DDBJ databases">
        <title>Genomic Encyclopedia of Type Strains, Phase III (KMG-III): the genomes of soil and plant-associated and newly described type strains.</title>
        <authorList>
            <person name="Whitman W."/>
        </authorList>
    </citation>
    <scope>NUCLEOTIDE SEQUENCE [LARGE SCALE GENOMIC DNA]</scope>
    <source>
        <strain evidence="2 3">CGMCC 1.7002</strain>
    </source>
</reference>
<name>A0A4R6VMW6_9HYPH</name>
<dbReference type="EMBL" id="SNYR01000002">
    <property type="protein sequence ID" value="TDQ64427.1"/>
    <property type="molecule type" value="Genomic_DNA"/>
</dbReference>
<keyword evidence="3" id="KW-1185">Reference proteome</keyword>
<feature type="chain" id="PRO_5020583180" description="ClpP protease-like protein" evidence="1">
    <location>
        <begin position="24"/>
        <end position="517"/>
    </location>
</feature>
<evidence type="ECO:0000256" key="1">
    <source>
        <dbReference type="SAM" id="SignalP"/>
    </source>
</evidence>
<evidence type="ECO:0008006" key="4">
    <source>
        <dbReference type="Google" id="ProtNLM"/>
    </source>
</evidence>
<accession>A0A4R6VMW6</accession>
<evidence type="ECO:0000313" key="2">
    <source>
        <dbReference type="EMBL" id="TDQ64427.1"/>
    </source>
</evidence>
<evidence type="ECO:0000313" key="3">
    <source>
        <dbReference type="Proteomes" id="UP000295391"/>
    </source>
</evidence>
<dbReference type="RefSeq" id="WP_133573034.1">
    <property type="nucleotide sequence ID" value="NZ_SNYR01000002.1"/>
</dbReference>
<proteinExistence type="predicted"/>
<comment type="caution">
    <text evidence="2">The sequence shown here is derived from an EMBL/GenBank/DDBJ whole genome shotgun (WGS) entry which is preliminary data.</text>
</comment>
<dbReference type="Proteomes" id="UP000295391">
    <property type="component" value="Unassembled WGS sequence"/>
</dbReference>
<sequence>MNWHRVVLAFCSLLLSGSTSFGAEIKLISMHYSADRFAPHIRFEGPVVAGDNEKLVQLIERYIECDTDDLPVEGGNCGVISLNSPGGNYREGLMLANTLRQFSIASVVQAGDYCYSACAFAFLGGSGYSTQISVGTYVDRMVEPAATLGFHAPYIAADSLDTLVAEFGMEEVLGSTRDEIALMIQELVSWNVDKQVLAYIVSMGPDQTYDVVLGEDFYLTRSQLPPAPVSFWNSDKEDRVRNACIYLLAHHFSRLPSGFDEIFDMPFLENFAKDSNGQMLSGYQLDHANPLQLSYCGLPTAQLKQTDELDIALYNGPGVTGAVTPLLSMFSRNSGWSTLGLGGSATQRIFQRDAMTQAFTNPTQVIDGSVLLFTYYLQQRRFATLNELGEIESNLPLPATDLSMQVIDQSAYSRILQRDNLSIIEQVGSPLLFNMGKSEFPTMNMKFTHQSISETGFIFAGKYPNSGAKFAWVGLLNDYSSLIRIEEIAPDGSDDFTSLYQIACSYSFAGVQLKCAN</sequence>